<dbReference type="GeneID" id="90036595"/>
<accession>A0ABR1F664</accession>
<sequence length="676" mass="76357">MARLSKNTNTNTSRRRSTPEPHLSPSGNGSSSPFSSPSRRVQSSLHKFFAKKDGHRSTLSSRRSPSPTPSRRPTSAHVPSSRYLKKPLGPDPEEIMRKLHARSEEIRKSRDLIEENKRFHEANLAEAAASEDAADIMVSPSRRREKGDPRTSAFTTEFLKSSLGSKAARRMQRLLRKQQKEQDRPVFVFFRPLGEFRAKRERFPVFKDVTRLEPWIQTCLLDASTRSNMFESGFIKYMLDTGKKIPYAIKRWLMLESISLLISTLFKFTSADFTSTVSAEPNAVLANAYLNTLLSCDTLPIDKDVVSAMMLNLGVDEDVAKLTTPLTLTLPPTHADDEDEDPTASHPKQNPKPPDEHSKTPASNIENTLSLFTHIVHKQTYRDIISLFMFALCTLLDSSFSTAPLIVSAASKLLSAIILARTTTNAWLASLPPYLFELIRGAPLRARLLAILPVSAGDPAIALRTQLALAFFLDDIEGVMREEVHEAKRLPIAKRIIPELNENLLYRLRMKQDAEVSEGDDTRDDEEEEQEEEDEEMFQDAAESVSPSLDTPNETDDDDDDASSSSSSTSSTSSASSKFDYPLLAHKITFLNYALQSYVRIGKDHDKINYIITAHLSRLQKQIFNPDARFRDRTVAVLGLRALEYRLRGMYVDSRQSVLERRRVASLKRRKRKREE</sequence>
<protein>
    <submittedName>
        <fullName evidence="2">Uncharacterized protein</fullName>
    </submittedName>
</protein>
<feature type="region of interest" description="Disordered" evidence="1">
    <location>
        <begin position="328"/>
        <end position="362"/>
    </location>
</feature>
<evidence type="ECO:0000313" key="3">
    <source>
        <dbReference type="Proteomes" id="UP001498771"/>
    </source>
</evidence>
<feature type="region of interest" description="Disordered" evidence="1">
    <location>
        <begin position="1"/>
        <end position="93"/>
    </location>
</feature>
<evidence type="ECO:0000313" key="2">
    <source>
        <dbReference type="EMBL" id="KAK7205306.1"/>
    </source>
</evidence>
<feature type="compositionally biased region" description="Low complexity" evidence="1">
    <location>
        <begin position="24"/>
        <end position="44"/>
    </location>
</feature>
<reference evidence="2 3" key="1">
    <citation type="submission" date="2024-03" db="EMBL/GenBank/DDBJ databases">
        <title>Genome-scale model development and genomic sequencing of the oleaginous clade Lipomyces.</title>
        <authorList>
            <consortium name="Lawrence Berkeley National Laboratory"/>
            <person name="Czajka J.J."/>
            <person name="Han Y."/>
            <person name="Kim J."/>
            <person name="Mondo S.J."/>
            <person name="Hofstad B.A."/>
            <person name="Robles A."/>
            <person name="Haridas S."/>
            <person name="Riley R."/>
            <person name="LaButti K."/>
            <person name="Pangilinan J."/>
            <person name="Andreopoulos W."/>
            <person name="Lipzen A."/>
            <person name="Yan J."/>
            <person name="Wang M."/>
            <person name="Ng V."/>
            <person name="Grigoriev I.V."/>
            <person name="Spatafora J.W."/>
            <person name="Magnuson J.K."/>
            <person name="Baker S.E."/>
            <person name="Pomraning K.R."/>
        </authorList>
    </citation>
    <scope>NUCLEOTIDE SEQUENCE [LARGE SCALE GENOMIC DNA]</scope>
    <source>
        <strain evidence="2 3">Phaff 52-87</strain>
    </source>
</reference>
<comment type="caution">
    <text evidence="2">The sequence shown here is derived from an EMBL/GenBank/DDBJ whole genome shotgun (WGS) entry which is preliminary data.</text>
</comment>
<feature type="compositionally biased region" description="Acidic residues" evidence="1">
    <location>
        <begin position="515"/>
        <end position="538"/>
    </location>
</feature>
<feature type="compositionally biased region" description="Low complexity" evidence="1">
    <location>
        <begin position="563"/>
        <end position="577"/>
    </location>
</feature>
<organism evidence="2 3">
    <name type="scientific">Myxozyma melibiosi</name>
    <dbReference type="NCBI Taxonomy" id="54550"/>
    <lineage>
        <taxon>Eukaryota</taxon>
        <taxon>Fungi</taxon>
        <taxon>Dikarya</taxon>
        <taxon>Ascomycota</taxon>
        <taxon>Saccharomycotina</taxon>
        <taxon>Lipomycetes</taxon>
        <taxon>Lipomycetales</taxon>
        <taxon>Lipomycetaceae</taxon>
        <taxon>Myxozyma</taxon>
    </lineage>
</organism>
<dbReference type="RefSeq" id="XP_064768339.1">
    <property type="nucleotide sequence ID" value="XM_064911083.1"/>
</dbReference>
<feature type="region of interest" description="Disordered" evidence="1">
    <location>
        <begin position="513"/>
        <end position="577"/>
    </location>
</feature>
<dbReference type="EMBL" id="JBBJBU010000005">
    <property type="protein sequence ID" value="KAK7205306.1"/>
    <property type="molecule type" value="Genomic_DNA"/>
</dbReference>
<dbReference type="Proteomes" id="UP001498771">
    <property type="component" value="Unassembled WGS sequence"/>
</dbReference>
<keyword evidence="3" id="KW-1185">Reference proteome</keyword>
<feature type="compositionally biased region" description="Low complexity" evidence="1">
    <location>
        <begin position="57"/>
        <end position="75"/>
    </location>
</feature>
<proteinExistence type="predicted"/>
<feature type="compositionally biased region" description="Acidic residues" evidence="1">
    <location>
        <begin position="553"/>
        <end position="562"/>
    </location>
</feature>
<gene>
    <name evidence="2" type="ORF">BZA70DRAFT_267155</name>
</gene>
<name>A0ABR1F664_9ASCO</name>
<evidence type="ECO:0000256" key="1">
    <source>
        <dbReference type="SAM" id="MobiDB-lite"/>
    </source>
</evidence>
<feature type="compositionally biased region" description="Low complexity" evidence="1">
    <location>
        <begin position="1"/>
        <end position="12"/>
    </location>
</feature>